<gene>
    <name evidence="1" type="ORF">NEZAVI_LOCUS301</name>
</gene>
<keyword evidence="2" id="KW-1185">Reference proteome</keyword>
<evidence type="ECO:0000313" key="2">
    <source>
        <dbReference type="Proteomes" id="UP001152798"/>
    </source>
</evidence>
<protein>
    <submittedName>
        <fullName evidence="1">Uncharacterized protein</fullName>
    </submittedName>
</protein>
<sequence>GNLLLYPYWSCKSHEENLPKHGNPSKIESIKYQDYQWQICGDLKVVAILLGMQRGFTKFCCFLCEWDSRDRASHYIRSLYPWTKKCSLQRSCGCRKHLKNHFAPTTY</sequence>
<feature type="non-terminal residue" evidence="1">
    <location>
        <position position="107"/>
    </location>
</feature>
<dbReference type="EMBL" id="OV725077">
    <property type="protein sequence ID" value="CAH1388743.1"/>
    <property type="molecule type" value="Genomic_DNA"/>
</dbReference>
<dbReference type="Proteomes" id="UP001152798">
    <property type="component" value="Chromosome 1"/>
</dbReference>
<name>A0A9P0E263_NEZVI</name>
<organism evidence="1 2">
    <name type="scientific">Nezara viridula</name>
    <name type="common">Southern green stink bug</name>
    <name type="synonym">Cimex viridulus</name>
    <dbReference type="NCBI Taxonomy" id="85310"/>
    <lineage>
        <taxon>Eukaryota</taxon>
        <taxon>Metazoa</taxon>
        <taxon>Ecdysozoa</taxon>
        <taxon>Arthropoda</taxon>
        <taxon>Hexapoda</taxon>
        <taxon>Insecta</taxon>
        <taxon>Pterygota</taxon>
        <taxon>Neoptera</taxon>
        <taxon>Paraneoptera</taxon>
        <taxon>Hemiptera</taxon>
        <taxon>Heteroptera</taxon>
        <taxon>Panheteroptera</taxon>
        <taxon>Pentatomomorpha</taxon>
        <taxon>Pentatomoidea</taxon>
        <taxon>Pentatomidae</taxon>
        <taxon>Pentatominae</taxon>
        <taxon>Nezara</taxon>
    </lineage>
</organism>
<reference evidence="1" key="1">
    <citation type="submission" date="2022-01" db="EMBL/GenBank/DDBJ databases">
        <authorList>
            <person name="King R."/>
        </authorList>
    </citation>
    <scope>NUCLEOTIDE SEQUENCE</scope>
</reference>
<dbReference type="AlphaFoldDB" id="A0A9P0E263"/>
<evidence type="ECO:0000313" key="1">
    <source>
        <dbReference type="EMBL" id="CAH1388743.1"/>
    </source>
</evidence>
<feature type="non-terminal residue" evidence="1">
    <location>
        <position position="1"/>
    </location>
</feature>
<accession>A0A9P0E263</accession>
<proteinExistence type="predicted"/>
<dbReference type="OrthoDB" id="4066896at2759"/>